<name>Q0FMM7_SALBH</name>
<sequence length="31" mass="3526">QREGYLLCASDPATWGRIRDAFAFLLDLPET</sequence>
<gene>
    <name evidence="1" type="ORF">R2601_15280</name>
</gene>
<evidence type="ECO:0000313" key="1">
    <source>
        <dbReference type="EMBL" id="EAU45498.1"/>
    </source>
</evidence>
<organism evidence="1 2">
    <name type="scientific">Salipiger bermudensis (strain DSM 26914 / JCM 13377 / KCTC 12554 / HTCC2601)</name>
    <name type="common">Pelagibaca bermudensis</name>
    <dbReference type="NCBI Taxonomy" id="314265"/>
    <lineage>
        <taxon>Bacteria</taxon>
        <taxon>Pseudomonadati</taxon>
        <taxon>Pseudomonadota</taxon>
        <taxon>Alphaproteobacteria</taxon>
        <taxon>Rhodobacterales</taxon>
        <taxon>Roseobacteraceae</taxon>
        <taxon>Salipiger</taxon>
    </lineage>
</organism>
<dbReference type="Proteomes" id="UP000006230">
    <property type="component" value="Unassembled WGS sequence"/>
</dbReference>
<accession>Q0FMM7</accession>
<comment type="caution">
    <text evidence="1">The sequence shown here is derived from an EMBL/GenBank/DDBJ whole genome shotgun (WGS) entry which is preliminary data.</text>
</comment>
<dbReference type="AlphaFoldDB" id="Q0FMM7"/>
<evidence type="ECO:0000313" key="2">
    <source>
        <dbReference type="Proteomes" id="UP000006230"/>
    </source>
</evidence>
<feature type="non-terminal residue" evidence="1">
    <location>
        <position position="1"/>
    </location>
</feature>
<proteinExistence type="predicted"/>
<protein>
    <submittedName>
        <fullName evidence="1">Uncharacterized protein</fullName>
    </submittedName>
</protein>
<reference evidence="1 2" key="1">
    <citation type="journal article" date="2010" name="J. Bacteriol.">
        <title>Genome sequences of Pelagibaca bermudensis HTCC2601T and Maritimibacter alkaliphilus HTCC2654T, the type strains of two marine Roseobacter genera.</title>
        <authorList>
            <person name="Thrash J.C."/>
            <person name="Cho J.C."/>
            <person name="Ferriera S."/>
            <person name="Johnson J."/>
            <person name="Vergin K.L."/>
            <person name="Giovannoni S.J."/>
        </authorList>
    </citation>
    <scope>NUCLEOTIDE SEQUENCE [LARGE SCALE GENOMIC DNA]</scope>
    <source>
        <strain evidence="2">DSM 26914 / JCM 13377 / KCTC 12554 / HTCC2601</strain>
    </source>
</reference>
<dbReference type="EMBL" id="AATQ01000026">
    <property type="protein sequence ID" value="EAU45498.1"/>
    <property type="molecule type" value="Genomic_DNA"/>
</dbReference>
<keyword evidence="2" id="KW-1185">Reference proteome</keyword>
<dbReference type="HOGENOM" id="CLU_221132_0_0_5"/>